<name>A0A1G4U7D1_9HYPH</name>
<evidence type="ECO:0000259" key="1">
    <source>
        <dbReference type="PROSITE" id="PS50075"/>
    </source>
</evidence>
<dbReference type="AlphaFoldDB" id="A0A1G4U7D1"/>
<dbReference type="Proteomes" id="UP000199542">
    <property type="component" value="Unassembled WGS sequence"/>
</dbReference>
<sequence>MNNTIVSAIEAALSEVIERPLSGITADMKLDRDFDLDSFMFVQFLLSLEDKVPNLRFDPTALGQTDFNSVGSLAAYISAQVYAEAE</sequence>
<feature type="domain" description="Carrier" evidence="1">
    <location>
        <begin position="1"/>
        <end position="81"/>
    </location>
</feature>
<evidence type="ECO:0000313" key="2">
    <source>
        <dbReference type="EMBL" id="SCW88865.1"/>
    </source>
</evidence>
<reference evidence="2 3" key="1">
    <citation type="submission" date="2016-10" db="EMBL/GenBank/DDBJ databases">
        <authorList>
            <person name="de Groot N.N."/>
        </authorList>
    </citation>
    <scope>NUCLEOTIDE SEQUENCE [LARGE SCALE GENOMIC DNA]</scope>
    <source>
        <strain evidence="2 3">CGMCC 1.3401</strain>
    </source>
</reference>
<gene>
    <name evidence="2" type="ORF">SAMN02927900_06152</name>
</gene>
<dbReference type="Pfam" id="PF00550">
    <property type="entry name" value="PP-binding"/>
    <property type="match status" value="1"/>
</dbReference>
<dbReference type="InterPro" id="IPR036736">
    <property type="entry name" value="ACP-like_sf"/>
</dbReference>
<accession>A0A1G4U7D1</accession>
<dbReference type="SUPFAM" id="SSF47336">
    <property type="entry name" value="ACP-like"/>
    <property type="match status" value="1"/>
</dbReference>
<protein>
    <submittedName>
        <fullName evidence="2">Acyl carrier protein</fullName>
    </submittedName>
</protein>
<evidence type="ECO:0000313" key="3">
    <source>
        <dbReference type="Proteomes" id="UP000199542"/>
    </source>
</evidence>
<dbReference type="RefSeq" id="WP_092588515.1">
    <property type="nucleotide sequence ID" value="NZ_FMTM01000018.1"/>
</dbReference>
<proteinExistence type="predicted"/>
<dbReference type="PROSITE" id="PS50075">
    <property type="entry name" value="CARRIER"/>
    <property type="match status" value="1"/>
</dbReference>
<organism evidence="2 3">
    <name type="scientific">Rhizobium mongolense subsp. loessense</name>
    <dbReference type="NCBI Taxonomy" id="158890"/>
    <lineage>
        <taxon>Bacteria</taxon>
        <taxon>Pseudomonadati</taxon>
        <taxon>Pseudomonadota</taxon>
        <taxon>Alphaproteobacteria</taxon>
        <taxon>Hyphomicrobiales</taxon>
        <taxon>Rhizobiaceae</taxon>
        <taxon>Rhizobium/Agrobacterium group</taxon>
        <taxon>Rhizobium</taxon>
    </lineage>
</organism>
<dbReference type="EMBL" id="FMTM01000018">
    <property type="protein sequence ID" value="SCW88865.1"/>
    <property type="molecule type" value="Genomic_DNA"/>
</dbReference>
<dbReference type="Gene3D" id="1.10.1200.10">
    <property type="entry name" value="ACP-like"/>
    <property type="match status" value="1"/>
</dbReference>
<dbReference type="InterPro" id="IPR009081">
    <property type="entry name" value="PP-bd_ACP"/>
</dbReference>